<reference evidence="2 3" key="1">
    <citation type="journal article" date="2019" name="BMC Genomics">
        <title>New insights from Opisthorchis felineus genome: update on genomics of the epidemiologically important liver flukes.</title>
        <authorList>
            <person name="Ershov N.I."/>
            <person name="Mordvinov V.A."/>
            <person name="Prokhortchouk E.B."/>
            <person name="Pakharukova M.Y."/>
            <person name="Gunbin K.V."/>
            <person name="Ustyantsev K."/>
            <person name="Genaev M.A."/>
            <person name="Blinov A.G."/>
            <person name="Mazur A."/>
            <person name="Boulygina E."/>
            <person name="Tsygankova S."/>
            <person name="Khrameeva E."/>
            <person name="Chekanov N."/>
            <person name="Fan G."/>
            <person name="Xiao A."/>
            <person name="Zhang H."/>
            <person name="Xu X."/>
            <person name="Yang H."/>
            <person name="Solovyev V."/>
            <person name="Lee S.M."/>
            <person name="Liu X."/>
            <person name="Afonnikov D.A."/>
            <person name="Skryabin K.G."/>
        </authorList>
    </citation>
    <scope>NUCLEOTIDE SEQUENCE [LARGE SCALE GENOMIC DNA]</scope>
    <source>
        <strain evidence="2">AK-0245</strain>
        <tissue evidence="2">Whole organism</tissue>
    </source>
</reference>
<proteinExistence type="predicted"/>
<dbReference type="EMBL" id="SJOL01002446">
    <property type="protein sequence ID" value="TGZ73728.1"/>
    <property type="molecule type" value="Genomic_DNA"/>
</dbReference>
<dbReference type="OrthoDB" id="6282088at2759"/>
<keyword evidence="1" id="KW-0732">Signal</keyword>
<evidence type="ECO:0000313" key="3">
    <source>
        <dbReference type="Proteomes" id="UP000308267"/>
    </source>
</evidence>
<keyword evidence="3" id="KW-1185">Reference proteome</keyword>
<dbReference type="Proteomes" id="UP000308267">
    <property type="component" value="Unassembled WGS sequence"/>
</dbReference>
<feature type="chain" id="PRO_5020720448" evidence="1">
    <location>
        <begin position="27"/>
        <end position="315"/>
    </location>
</feature>
<feature type="signal peptide" evidence="1">
    <location>
        <begin position="1"/>
        <end position="26"/>
    </location>
</feature>
<evidence type="ECO:0000313" key="2">
    <source>
        <dbReference type="EMBL" id="TGZ73728.1"/>
    </source>
</evidence>
<protein>
    <submittedName>
        <fullName evidence="2">Uncharacterized protein</fullName>
    </submittedName>
</protein>
<organism evidence="2 3">
    <name type="scientific">Opisthorchis felineus</name>
    <dbReference type="NCBI Taxonomy" id="147828"/>
    <lineage>
        <taxon>Eukaryota</taxon>
        <taxon>Metazoa</taxon>
        <taxon>Spiralia</taxon>
        <taxon>Lophotrochozoa</taxon>
        <taxon>Platyhelminthes</taxon>
        <taxon>Trematoda</taxon>
        <taxon>Digenea</taxon>
        <taxon>Opisthorchiida</taxon>
        <taxon>Opisthorchiata</taxon>
        <taxon>Opisthorchiidae</taxon>
        <taxon>Opisthorchis</taxon>
    </lineage>
</organism>
<name>A0A4S2MH23_OPIFE</name>
<dbReference type="AlphaFoldDB" id="A0A4S2MH23"/>
<gene>
    <name evidence="2" type="ORF">CRM22_001345</name>
</gene>
<accession>A0A4S2MH23</accession>
<comment type="caution">
    <text evidence="2">The sequence shown here is derived from an EMBL/GenBank/DDBJ whole genome shotgun (WGS) entry which is preliminary data.</text>
</comment>
<sequence length="315" mass="36191">MRFQCCPRCGSNTLLTLLIALVRITAEESIYTFRLGIIYDEFYDSSTFELQPLLDKLKPELERTRWLAQDTVNTSFVFLLRSYDLSQPCALLAERARAILSLTSCAVAKRIELYTKPRKIMHVAIPKPICPDKSYPIKDPPYDTVWLQPSMDHIIRVLQDLARMEQIPRAYLLTDGTSACALLAERARAILSLTSCAVAKRIELYTKPRKIMHVAIPKPICPDKSYPIKDPPYDTVWLQPSMDHIIRVLQDLARMEQIPRAYLLTDGTSAYTPFTVYNNFREFLSCPSKLFCPSEYQPLTILYLSSSTYYLSRDP</sequence>
<evidence type="ECO:0000256" key="1">
    <source>
        <dbReference type="SAM" id="SignalP"/>
    </source>
</evidence>